<gene>
    <name evidence="1" type="ORF">EMCG_04551</name>
</gene>
<dbReference type="Gene3D" id="3.40.50.300">
    <property type="entry name" value="P-loop containing nucleotide triphosphate hydrolases"/>
    <property type="match status" value="1"/>
</dbReference>
<dbReference type="GO" id="GO:0043531">
    <property type="term" value="F:ADP binding"/>
    <property type="evidence" value="ECO:0007669"/>
    <property type="project" value="InterPro"/>
</dbReference>
<dbReference type="PANTHER" id="PTHR35205">
    <property type="entry name" value="NB-ARC AND TPR DOMAIN PROTEIN"/>
    <property type="match status" value="1"/>
</dbReference>
<accession>A0A0G2HRM9</accession>
<reference evidence="2" key="1">
    <citation type="journal article" date="2015" name="PLoS Genet.">
        <title>The dynamic genome and transcriptome of the human fungal pathogen Blastomyces and close relative Emmonsia.</title>
        <authorList>
            <person name="Munoz J.F."/>
            <person name="Gauthier G.M."/>
            <person name="Desjardins C.A."/>
            <person name="Gallo J.E."/>
            <person name="Holder J."/>
            <person name="Sullivan T.D."/>
            <person name="Marty A.J."/>
            <person name="Carmen J.C."/>
            <person name="Chen Z."/>
            <person name="Ding L."/>
            <person name="Gujja S."/>
            <person name="Magrini V."/>
            <person name="Misas E."/>
            <person name="Mitreva M."/>
            <person name="Priest M."/>
            <person name="Saif S."/>
            <person name="Whiston E.A."/>
            <person name="Young S."/>
            <person name="Zeng Q."/>
            <person name="Goldman W.E."/>
            <person name="Mardis E.R."/>
            <person name="Taylor J.W."/>
            <person name="McEwen J.G."/>
            <person name="Clay O.K."/>
            <person name="Klein B.S."/>
            <person name="Cuomo C.A."/>
        </authorList>
    </citation>
    <scope>NUCLEOTIDE SEQUENCE [LARGE SCALE GENOMIC DNA]</scope>
    <source>
        <strain evidence="2">UAMH 3008</strain>
    </source>
</reference>
<name>A0A0G2HRM9_9EURO</name>
<dbReference type="SUPFAM" id="SSF52540">
    <property type="entry name" value="P-loop containing nucleoside triphosphate hydrolases"/>
    <property type="match status" value="1"/>
</dbReference>
<dbReference type="Proteomes" id="UP000034164">
    <property type="component" value="Unassembled WGS sequence"/>
</dbReference>
<protein>
    <submittedName>
        <fullName evidence="1">Uncharacterized protein</fullName>
    </submittedName>
</protein>
<evidence type="ECO:0000313" key="1">
    <source>
        <dbReference type="EMBL" id="KKZ60772.1"/>
    </source>
</evidence>
<dbReference type="OrthoDB" id="4185609at2759"/>
<dbReference type="AlphaFoldDB" id="A0A0G2HRM9"/>
<dbReference type="VEuPathDB" id="FungiDB:EMCG_04551"/>
<dbReference type="EMBL" id="LCZI01001449">
    <property type="protein sequence ID" value="KKZ60772.1"/>
    <property type="molecule type" value="Genomic_DNA"/>
</dbReference>
<evidence type="ECO:0000313" key="2">
    <source>
        <dbReference type="Proteomes" id="UP000034164"/>
    </source>
</evidence>
<comment type="caution">
    <text evidence="1">The sequence shown here is derived from an EMBL/GenBank/DDBJ whole genome shotgun (WGS) entry which is preliminary data.</text>
</comment>
<dbReference type="PANTHER" id="PTHR35205:SF1">
    <property type="entry name" value="ZU5 DOMAIN-CONTAINING PROTEIN"/>
    <property type="match status" value="1"/>
</dbReference>
<organism evidence="1 2">
    <name type="scientific">[Emmonsia] crescens</name>
    <dbReference type="NCBI Taxonomy" id="73230"/>
    <lineage>
        <taxon>Eukaryota</taxon>
        <taxon>Fungi</taxon>
        <taxon>Dikarya</taxon>
        <taxon>Ascomycota</taxon>
        <taxon>Pezizomycotina</taxon>
        <taxon>Eurotiomycetes</taxon>
        <taxon>Eurotiomycetidae</taxon>
        <taxon>Onygenales</taxon>
        <taxon>Ajellomycetaceae</taxon>
        <taxon>Emergomyces</taxon>
    </lineage>
</organism>
<proteinExistence type="predicted"/>
<dbReference type="InterPro" id="IPR027417">
    <property type="entry name" value="P-loop_NTPase"/>
</dbReference>
<sequence>MGGLGKSEICLKVADEMREAFWGIFWVDVGSESAATDDFIKIAKMLKLAAETIDGALQSLSNEERDWLLILDNADDSNFDYTRYFPSGSGGAILLTSRNGRSRQLSTVVAESLGSLEPADCLNLFFQAAEIERSSEYEEPAMRIVKLLDSHTLALIQAGAYIAQDFCSVEEYPAVYEIESERLLSLGPDQALSRYCNVYATFEASVQALSSLKRENSQDALDILHFLAILHYSNFPLEIFKDAWNGAQVAQETPEGDANICTLSGWHISQLPHAMAQKYLGFILVTKFSKLTTVTCTSLKGEGARHSNNLFASSRA</sequence>